<feature type="transmembrane region" description="Helical" evidence="1">
    <location>
        <begin position="87"/>
        <end position="105"/>
    </location>
</feature>
<dbReference type="InterPro" id="IPR008407">
    <property type="entry name" value="Brnchd-chn_aa_trnsp_AzlD"/>
</dbReference>
<dbReference type="Proteomes" id="UP001230145">
    <property type="component" value="Unassembled WGS sequence"/>
</dbReference>
<keyword evidence="1" id="KW-0812">Transmembrane</keyword>
<feature type="transmembrane region" description="Helical" evidence="1">
    <location>
        <begin position="6"/>
        <end position="28"/>
    </location>
</feature>
<dbReference type="RefSeq" id="WP_307634884.1">
    <property type="nucleotide sequence ID" value="NZ_CP133407.1"/>
</dbReference>
<keyword evidence="3" id="KW-1185">Reference proteome</keyword>
<dbReference type="EMBL" id="JAUSQL010000001">
    <property type="protein sequence ID" value="MDP9832602.1"/>
    <property type="molecule type" value="Genomic_DNA"/>
</dbReference>
<evidence type="ECO:0000256" key="1">
    <source>
        <dbReference type="SAM" id="Phobius"/>
    </source>
</evidence>
<reference evidence="2 3" key="1">
    <citation type="submission" date="2023-07" db="EMBL/GenBank/DDBJ databases">
        <title>Sequencing the genomes of 1000 actinobacteria strains.</title>
        <authorList>
            <person name="Klenk H.-P."/>
        </authorList>
    </citation>
    <scope>NUCLEOTIDE SEQUENCE [LARGE SCALE GENOMIC DNA]</scope>
    <source>
        <strain evidence="2 3">DSM 19515</strain>
    </source>
</reference>
<organism evidence="2 3">
    <name type="scientific">Trueperella abortisuis</name>
    <dbReference type="NCBI Taxonomy" id="445930"/>
    <lineage>
        <taxon>Bacteria</taxon>
        <taxon>Bacillati</taxon>
        <taxon>Actinomycetota</taxon>
        <taxon>Actinomycetes</taxon>
        <taxon>Actinomycetales</taxon>
        <taxon>Actinomycetaceae</taxon>
        <taxon>Trueperella</taxon>
    </lineage>
</organism>
<gene>
    <name evidence="2" type="ORF">J2S45_001281</name>
</gene>
<protein>
    <submittedName>
        <fullName evidence="2">Branched-subunit amino acid transport protein AzlD</fullName>
    </submittedName>
</protein>
<keyword evidence="1" id="KW-0472">Membrane</keyword>
<sequence length="106" mass="11144">MTGYIIAVIAIVFAITFSLRAAPFVFLAKVRDSRTLAYLGASMPAGVMLILVIFTLQDVTFASAESWMPPAAGVITTLGVHLAFRKVLVSLLAGTGVFALVLALVS</sequence>
<name>A0ABT9PIQ8_9ACTO</name>
<accession>A0ABT9PIQ8</accession>
<proteinExistence type="predicted"/>
<comment type="caution">
    <text evidence="2">The sequence shown here is derived from an EMBL/GenBank/DDBJ whole genome shotgun (WGS) entry which is preliminary data.</text>
</comment>
<dbReference type="Pfam" id="PF05437">
    <property type="entry name" value="AzlD"/>
    <property type="match status" value="1"/>
</dbReference>
<feature type="transmembrane region" description="Helical" evidence="1">
    <location>
        <begin position="35"/>
        <end position="56"/>
    </location>
</feature>
<evidence type="ECO:0000313" key="3">
    <source>
        <dbReference type="Proteomes" id="UP001230145"/>
    </source>
</evidence>
<keyword evidence="1" id="KW-1133">Transmembrane helix</keyword>
<evidence type="ECO:0000313" key="2">
    <source>
        <dbReference type="EMBL" id="MDP9832602.1"/>
    </source>
</evidence>